<proteinExistence type="inferred from homology"/>
<evidence type="ECO:0000313" key="10">
    <source>
        <dbReference type="Proteomes" id="UP001166093"/>
    </source>
</evidence>
<dbReference type="Gene3D" id="2.60.120.970">
    <property type="match status" value="1"/>
</dbReference>
<dbReference type="Proteomes" id="UP001166093">
    <property type="component" value="Unassembled WGS sequence"/>
</dbReference>
<keyword evidence="3" id="KW-0964">Secreted</keyword>
<dbReference type="SMART" id="SM00204">
    <property type="entry name" value="TGFB"/>
    <property type="match status" value="1"/>
</dbReference>
<sequence>MLSLQRAACVRYLVACVLLLCGTPGAELSPRHPQPARDTLLLEAVKKGILEAVGVASPPVPREAVPTHELWRARSLYEEKLRELRENTTGQDMQSAETRTVRLTAKLEPSVESVELHKGVASQHTQKFKAVFHRTNLITNKLHIIRAELKLYEQLVNALHPRKLPSRITLYKLQKTAPDSEPTANLIASDLLAFKNIDVKAVVSEWQASSEITLELGIEFVPQANESLLSWAELQQLTLQIETQGREDRQRRKRSVASKEDCKKNENECCRKSLTVSFKEIGWTDWVVAPESYTMYFCDGSCPHNYKPASMHAQIKSRMHFFSKGATPAPCCVPASYEPMVLMHYNTEGKLTLTPFNDMIVSKCYCA</sequence>
<keyword evidence="10" id="KW-1185">Reference proteome</keyword>
<dbReference type="EMBL" id="JAAWVQ010052785">
    <property type="protein sequence ID" value="MBN3275675.1"/>
    <property type="molecule type" value="Genomic_DNA"/>
</dbReference>
<dbReference type="InterPro" id="IPR001839">
    <property type="entry name" value="TGF-b_C"/>
</dbReference>
<evidence type="ECO:0000256" key="1">
    <source>
        <dbReference type="ARBA" id="ARBA00004613"/>
    </source>
</evidence>
<evidence type="ECO:0000259" key="8">
    <source>
        <dbReference type="PROSITE" id="PS51362"/>
    </source>
</evidence>
<feature type="signal peptide" evidence="7">
    <location>
        <begin position="1"/>
        <end position="28"/>
    </location>
</feature>
<dbReference type="InterPro" id="IPR001111">
    <property type="entry name" value="TGF-b_propeptide"/>
</dbReference>
<feature type="domain" description="TGF-beta family profile" evidence="8">
    <location>
        <begin position="251"/>
        <end position="367"/>
    </location>
</feature>
<dbReference type="PANTHER" id="PTHR11848">
    <property type="entry name" value="TGF-BETA FAMILY"/>
    <property type="match status" value="1"/>
</dbReference>
<feature type="non-terminal residue" evidence="9">
    <location>
        <position position="367"/>
    </location>
</feature>
<feature type="non-terminal residue" evidence="9">
    <location>
        <position position="1"/>
    </location>
</feature>
<comment type="similarity">
    <text evidence="2 6">Belongs to the TGF-beta family.</text>
</comment>
<evidence type="ECO:0000256" key="2">
    <source>
        <dbReference type="ARBA" id="ARBA00006656"/>
    </source>
</evidence>
<comment type="caution">
    <text evidence="9">The sequence shown here is derived from an EMBL/GenBank/DDBJ whole genome shotgun (WGS) entry which is preliminary data.</text>
</comment>
<feature type="chain" id="PRO_5045088098" evidence="7">
    <location>
        <begin position="29"/>
        <end position="367"/>
    </location>
</feature>
<reference evidence="9" key="1">
    <citation type="journal article" date="2021" name="Cell">
        <title>Tracing the genetic footprints of vertebrate landing in non-teleost ray-finned fishes.</title>
        <authorList>
            <person name="Bi X."/>
            <person name="Wang K."/>
            <person name="Yang L."/>
            <person name="Pan H."/>
            <person name="Jiang H."/>
            <person name="Wei Q."/>
            <person name="Fang M."/>
            <person name="Yu H."/>
            <person name="Zhu C."/>
            <person name="Cai Y."/>
            <person name="He Y."/>
            <person name="Gan X."/>
            <person name="Zeng H."/>
            <person name="Yu D."/>
            <person name="Zhu Y."/>
            <person name="Jiang H."/>
            <person name="Qiu Q."/>
            <person name="Yang H."/>
            <person name="Zhang Y.E."/>
            <person name="Wang W."/>
            <person name="Zhu M."/>
            <person name="He S."/>
            <person name="Zhang G."/>
        </authorList>
    </citation>
    <scope>NUCLEOTIDE SEQUENCE</scope>
    <source>
        <strain evidence="9">Pddl_001</strain>
    </source>
</reference>
<gene>
    <name evidence="9" type="primary">Gdf15</name>
    <name evidence="9" type="ORF">GTO93_0003547</name>
</gene>
<evidence type="ECO:0000256" key="7">
    <source>
        <dbReference type="SAM" id="SignalP"/>
    </source>
</evidence>
<dbReference type="PRINTS" id="PR00669">
    <property type="entry name" value="INHIBINA"/>
</dbReference>
<keyword evidence="5" id="KW-1015">Disulfide bond</keyword>
<name>A0ABS2XMZ1_POLSP</name>
<dbReference type="CDD" id="cd19376">
    <property type="entry name" value="TGF_beta_GDF15"/>
    <property type="match status" value="1"/>
</dbReference>
<evidence type="ECO:0000256" key="5">
    <source>
        <dbReference type="ARBA" id="ARBA00023157"/>
    </source>
</evidence>
<evidence type="ECO:0000313" key="9">
    <source>
        <dbReference type="EMBL" id="MBN3275675.1"/>
    </source>
</evidence>
<dbReference type="Pfam" id="PF00019">
    <property type="entry name" value="TGF_beta"/>
    <property type="match status" value="1"/>
</dbReference>
<dbReference type="PANTHER" id="PTHR11848:SF78">
    <property type="entry name" value="GROWTH_DIFFERENTIATION FACTOR 15"/>
    <property type="match status" value="1"/>
</dbReference>
<dbReference type="SUPFAM" id="SSF57501">
    <property type="entry name" value="Cystine-knot cytokines"/>
    <property type="match status" value="1"/>
</dbReference>
<organism evidence="9 10">
    <name type="scientific">Polyodon spathula</name>
    <name type="common">North American paddlefish</name>
    <name type="synonym">Squalus spathula</name>
    <dbReference type="NCBI Taxonomy" id="7913"/>
    <lineage>
        <taxon>Eukaryota</taxon>
        <taxon>Metazoa</taxon>
        <taxon>Chordata</taxon>
        <taxon>Craniata</taxon>
        <taxon>Vertebrata</taxon>
        <taxon>Euteleostomi</taxon>
        <taxon>Actinopterygii</taxon>
        <taxon>Chondrostei</taxon>
        <taxon>Acipenseriformes</taxon>
        <taxon>Polyodontidae</taxon>
        <taxon>Polyodon</taxon>
    </lineage>
</organism>
<dbReference type="PROSITE" id="PS51362">
    <property type="entry name" value="TGF_BETA_2"/>
    <property type="match status" value="1"/>
</dbReference>
<accession>A0ABS2XMZ1</accession>
<dbReference type="InterPro" id="IPR015615">
    <property type="entry name" value="TGF-beta-rel"/>
</dbReference>
<dbReference type="Pfam" id="PF00688">
    <property type="entry name" value="TGFb_propeptide"/>
    <property type="match status" value="1"/>
</dbReference>
<keyword evidence="7" id="KW-0732">Signal</keyword>
<dbReference type="InterPro" id="IPR029034">
    <property type="entry name" value="Cystine-knot_cytokine"/>
</dbReference>
<dbReference type="InterPro" id="IPR017948">
    <property type="entry name" value="TGFb_CS"/>
</dbReference>
<evidence type="ECO:0000256" key="6">
    <source>
        <dbReference type="RuleBase" id="RU000354"/>
    </source>
</evidence>
<protein>
    <submittedName>
        <fullName evidence="9">GDF15 factor</fullName>
    </submittedName>
</protein>
<evidence type="ECO:0000256" key="4">
    <source>
        <dbReference type="ARBA" id="ARBA00023030"/>
    </source>
</evidence>
<comment type="subcellular location">
    <subcellularLocation>
        <location evidence="1">Secreted</location>
    </subcellularLocation>
</comment>
<keyword evidence="4 6" id="KW-0339">Growth factor</keyword>
<dbReference type="PROSITE" id="PS00250">
    <property type="entry name" value="TGF_BETA_1"/>
    <property type="match status" value="1"/>
</dbReference>
<evidence type="ECO:0000256" key="3">
    <source>
        <dbReference type="ARBA" id="ARBA00022525"/>
    </source>
</evidence>
<dbReference type="Gene3D" id="2.10.90.10">
    <property type="entry name" value="Cystine-knot cytokines"/>
    <property type="match status" value="1"/>
</dbReference>